<keyword evidence="6 8" id="KW-1133">Transmembrane helix</keyword>
<feature type="transmembrane region" description="Helical" evidence="8">
    <location>
        <begin position="1239"/>
        <end position="1261"/>
    </location>
</feature>
<dbReference type="PANTHER" id="PTHR24223:SF415">
    <property type="entry name" value="FI20190P1"/>
    <property type="match status" value="1"/>
</dbReference>
<feature type="transmembrane region" description="Helical" evidence="8">
    <location>
        <begin position="94"/>
        <end position="116"/>
    </location>
</feature>
<feature type="domain" description="ABC transporter" evidence="9">
    <location>
        <begin position="1324"/>
        <end position="1597"/>
    </location>
</feature>
<dbReference type="SMART" id="SM00382">
    <property type="entry name" value="AAA"/>
    <property type="match status" value="2"/>
</dbReference>
<sequence>MTRLIALNTKPVWLLAAESCSLIAVFVAAFYALIYRLHALSTSKSTGRIRLPTSDRAPLTRGEAFNRQLLGNVPNLPDDDGEHVNTMVFWRKVLPLRITFLLLILISTTLQCFQQLRRAGDASTFSDWLTISLTTSVFIIQPILAFVYALTKDVSTHSSLTYHNFTLASLGFLHMYLITLGQYLINNTQVTLEGPQYALFALSFMQIIAIGSVPCEPGAHFDLKKVYNRAVAKAIDKGEAAMAKATSGIEGEEPQDDVNMVPEYSATIISRLILVWVVPIISKMSRLDQADIQDLPGLHHFLRTQNTAREAMSYARYKISPERWGTTCAFLWEVWVPQWRAVLPGVRIGIWLVPCWYIPHYALQQVLTSIELGYDRRTAMAWAVMLVLGKLANMLILLMRLAYTSSYASPRIRAHTQYLLYRNIFAKAESIGKAKGKGKPGPASRADILNLISVDVSAIAQLGFGISDLFRSQLELVLGATYVWMLLGPSGLIGLSTLLATSVPAYLITKLQYKVFEKRLAASDTKVSLMQEAVQAISMIKMMAAERYWYKRIKVKACSRAQADVRDVEFDRLVQARLLGFLSGMLCAASPTIIVVVSFAHYSLVAKKPLTATIAFTSIAVFEELRPVLTGIPQSIAECLQQILSAKRIGAFIRTRDVDYHGQPLDHVSEHVAENPLFIRGKITWDISSGSNLESVDLGAPADPQQFFKLDDIDVVFPRGQVTLIAGKVGAGKTLMLLALLGEAHLIEGDISYAVSEIKSPLVEQSVSPGSWDLIPSGVAYVPQTAWLQSQSIRENILFGLPLHMDRYRAVIFACALLPDLEILDDADLTEIGERLARAVYSLAATVLLDDVISAVDAQTSQHIIQHCFRGSLMKGRTVIIASHAVESLAPLADQAIFLDAGRVVWTGPGPELLSSEHMSHLNTDHAGQTAHTVKEFKEKLPDQAQINEIGGDVSKFEIKEAPAKTPKQLIMEEKREKGKVDLGLWRDLFTFNGGKLFWLLSTILLLIRGIAPIAERRVLELWTADGSDPHTSAKNVVFWVILYSAISGGNILLSTTYGLCRFFGGLRAMKKVHAEMLENMLRAKMVFFSRTRTGSIIQRFGSDLSNILSCSELIGGIAASVIGAVLAFVSVTYYGGWPFAGVTIAIFAALYKPSIWYRSAGRQIRRLQSVTPGLVNAIYGETIAGTAVIRAFGMQSVFLSELMGTLNVQINMFTWRHYIGRWLYINLRLMDHVLMSTMLFIILTSTHISASSAGFILAFVGSISANANWLMIHLANFETDAEYRHLELEGGHELVDGLGSAEDEVRQAELSAEYADWPSAGKLEVRDLSAKYGPEMPEILHKLQFSVEGGQRVGIVGATGGGKSTLAKALFRFVDITGQIIIDGRDTAHMDLGQVRCKLSIIAQDPILISGTLRLNLDIESVYTDDQLYDALHQVQLVRKSPKPPAAPLPAPEEPRSEAAELVTGSPTSCSATVVDQPEEHANIFSNLDFEIKSGGENLSAGQKQLVVLARALLKRSKILILDEATASIDSATDGEISRVVHEEFTGATVLIIAHRLRTIMPCSKILVMDKGSLIQQGSPLELIRQEGKFQQLCMAGGADEYRHLVALAEMEAKEGRLIDIDV</sequence>
<feature type="domain" description="ABC transmembrane type-1" evidence="10">
    <location>
        <begin position="1000"/>
        <end position="1280"/>
    </location>
</feature>
<dbReference type="InterPro" id="IPR027417">
    <property type="entry name" value="P-loop_NTPase"/>
</dbReference>
<comment type="subcellular location">
    <subcellularLocation>
        <location evidence="1">Membrane</location>
        <topology evidence="1">Multi-pass membrane protein</topology>
    </subcellularLocation>
</comment>
<evidence type="ECO:0000256" key="2">
    <source>
        <dbReference type="ARBA" id="ARBA00022448"/>
    </source>
</evidence>
<dbReference type="InterPro" id="IPR044726">
    <property type="entry name" value="ABCC_6TM_D2"/>
</dbReference>
<dbReference type="CDD" id="cd18596">
    <property type="entry name" value="ABC_6TM_VMR1_D1_like"/>
    <property type="match status" value="1"/>
</dbReference>
<evidence type="ECO:0000256" key="8">
    <source>
        <dbReference type="SAM" id="Phobius"/>
    </source>
</evidence>
<dbReference type="PROSITE" id="PS00211">
    <property type="entry name" value="ABC_TRANSPORTER_1"/>
    <property type="match status" value="1"/>
</dbReference>
<dbReference type="Gene3D" id="1.20.1560.10">
    <property type="entry name" value="ABC transporter type 1, transmembrane domain"/>
    <property type="match status" value="2"/>
</dbReference>
<feature type="transmembrane region" description="Helical" evidence="8">
    <location>
        <begin position="482"/>
        <end position="509"/>
    </location>
</feature>
<keyword evidence="5" id="KW-0067">ATP-binding</keyword>
<feature type="transmembrane region" description="Helical" evidence="8">
    <location>
        <begin position="12"/>
        <end position="34"/>
    </location>
</feature>
<dbReference type="Pfam" id="PF00664">
    <property type="entry name" value="ABC_membrane"/>
    <property type="match status" value="2"/>
</dbReference>
<keyword evidence="4" id="KW-0547">Nucleotide-binding</keyword>
<dbReference type="GO" id="GO:0005524">
    <property type="term" value="F:ATP binding"/>
    <property type="evidence" value="ECO:0007669"/>
    <property type="project" value="UniProtKB-KW"/>
</dbReference>
<dbReference type="EMBL" id="JAKWFO010000013">
    <property type="protein sequence ID" value="KAI9632958.1"/>
    <property type="molecule type" value="Genomic_DNA"/>
</dbReference>
<feature type="transmembrane region" description="Helical" evidence="8">
    <location>
        <begin position="128"/>
        <end position="150"/>
    </location>
</feature>
<dbReference type="CDD" id="cd03250">
    <property type="entry name" value="ABCC_MRP_domain1"/>
    <property type="match status" value="1"/>
</dbReference>
<dbReference type="GO" id="GO:0016887">
    <property type="term" value="F:ATP hydrolysis activity"/>
    <property type="evidence" value="ECO:0007669"/>
    <property type="project" value="InterPro"/>
</dbReference>
<name>A0AA38H2J6_9TREE</name>
<dbReference type="RefSeq" id="XP_052942735.1">
    <property type="nucleotide sequence ID" value="XM_053087946.1"/>
</dbReference>
<evidence type="ECO:0000313" key="11">
    <source>
        <dbReference type="EMBL" id="KAI9632958.1"/>
    </source>
</evidence>
<evidence type="ECO:0000256" key="5">
    <source>
        <dbReference type="ARBA" id="ARBA00022840"/>
    </source>
</evidence>
<feature type="transmembrane region" description="Helical" evidence="8">
    <location>
        <begin position="1140"/>
        <end position="1158"/>
    </location>
</feature>
<gene>
    <name evidence="11" type="ORF">MKK02DRAFT_29955</name>
</gene>
<evidence type="ECO:0000313" key="12">
    <source>
        <dbReference type="Proteomes" id="UP001164286"/>
    </source>
</evidence>
<dbReference type="Proteomes" id="UP001164286">
    <property type="component" value="Unassembled WGS sequence"/>
</dbReference>
<keyword evidence="7 8" id="KW-0472">Membrane</keyword>
<feature type="domain" description="ABC transporter" evidence="9">
    <location>
        <begin position="693"/>
        <end position="926"/>
    </location>
</feature>
<dbReference type="InterPro" id="IPR003593">
    <property type="entry name" value="AAA+_ATPase"/>
</dbReference>
<keyword evidence="3 8" id="KW-0812">Transmembrane</keyword>
<evidence type="ECO:0000256" key="7">
    <source>
        <dbReference type="ARBA" id="ARBA00023136"/>
    </source>
</evidence>
<dbReference type="GO" id="GO:0016020">
    <property type="term" value="C:membrane"/>
    <property type="evidence" value="ECO:0007669"/>
    <property type="project" value="UniProtKB-SubCell"/>
</dbReference>
<feature type="transmembrane region" description="Helical" evidence="8">
    <location>
        <begin position="162"/>
        <end position="185"/>
    </location>
</feature>
<keyword evidence="12" id="KW-1185">Reference proteome</keyword>
<evidence type="ECO:0000259" key="9">
    <source>
        <dbReference type="PROSITE" id="PS50893"/>
    </source>
</evidence>
<evidence type="ECO:0000256" key="6">
    <source>
        <dbReference type="ARBA" id="ARBA00022989"/>
    </source>
</evidence>
<comment type="caution">
    <text evidence="11">The sequence shown here is derived from an EMBL/GenBank/DDBJ whole genome shotgun (WGS) entry which is preliminary data.</text>
</comment>
<dbReference type="PROSITE" id="PS50929">
    <property type="entry name" value="ABC_TM1F"/>
    <property type="match status" value="2"/>
</dbReference>
<evidence type="ECO:0000259" key="10">
    <source>
        <dbReference type="PROSITE" id="PS50929"/>
    </source>
</evidence>
<protein>
    <submittedName>
        <fullName evidence="11">ABC transporter ABCC.6</fullName>
    </submittedName>
</protein>
<dbReference type="SUPFAM" id="SSF90123">
    <property type="entry name" value="ABC transporter transmembrane region"/>
    <property type="match status" value="2"/>
</dbReference>
<dbReference type="InterPro" id="IPR036640">
    <property type="entry name" value="ABC1_TM_sf"/>
</dbReference>
<feature type="transmembrane region" description="Helical" evidence="8">
    <location>
        <begin position="1114"/>
        <end position="1134"/>
    </location>
</feature>
<dbReference type="PANTHER" id="PTHR24223">
    <property type="entry name" value="ATP-BINDING CASSETTE SUB-FAMILY C"/>
    <property type="match status" value="1"/>
</dbReference>
<dbReference type="InterPro" id="IPR017871">
    <property type="entry name" value="ABC_transporter-like_CS"/>
</dbReference>
<dbReference type="SUPFAM" id="SSF52540">
    <property type="entry name" value="P-loop containing nucleoside triphosphate hydrolases"/>
    <property type="match status" value="2"/>
</dbReference>
<evidence type="ECO:0000256" key="4">
    <source>
        <dbReference type="ARBA" id="ARBA00022741"/>
    </source>
</evidence>
<dbReference type="GO" id="GO:0140359">
    <property type="term" value="F:ABC-type transporter activity"/>
    <property type="evidence" value="ECO:0007669"/>
    <property type="project" value="InterPro"/>
</dbReference>
<organism evidence="11 12">
    <name type="scientific">Dioszegia hungarica</name>
    <dbReference type="NCBI Taxonomy" id="4972"/>
    <lineage>
        <taxon>Eukaryota</taxon>
        <taxon>Fungi</taxon>
        <taxon>Dikarya</taxon>
        <taxon>Basidiomycota</taxon>
        <taxon>Agaricomycotina</taxon>
        <taxon>Tremellomycetes</taxon>
        <taxon>Tremellales</taxon>
        <taxon>Bulleribasidiaceae</taxon>
        <taxon>Dioszegia</taxon>
    </lineage>
</organism>
<feature type="transmembrane region" description="Helical" evidence="8">
    <location>
        <begin position="1037"/>
        <end position="1061"/>
    </location>
</feature>
<accession>A0AA38H2J6</accession>
<dbReference type="Gene3D" id="3.40.50.300">
    <property type="entry name" value="P-loop containing nucleotide triphosphate hydrolases"/>
    <property type="match status" value="2"/>
</dbReference>
<dbReference type="GeneID" id="77727151"/>
<proteinExistence type="predicted"/>
<evidence type="ECO:0000256" key="3">
    <source>
        <dbReference type="ARBA" id="ARBA00022692"/>
    </source>
</evidence>
<dbReference type="CDD" id="cd18580">
    <property type="entry name" value="ABC_6TM_ABCC_D2"/>
    <property type="match status" value="1"/>
</dbReference>
<dbReference type="InterPro" id="IPR011527">
    <property type="entry name" value="ABC1_TM_dom"/>
</dbReference>
<dbReference type="PROSITE" id="PS50893">
    <property type="entry name" value="ABC_TRANSPORTER_2"/>
    <property type="match status" value="2"/>
</dbReference>
<evidence type="ECO:0000256" key="1">
    <source>
        <dbReference type="ARBA" id="ARBA00004141"/>
    </source>
</evidence>
<dbReference type="Pfam" id="PF00005">
    <property type="entry name" value="ABC_tran"/>
    <property type="match status" value="2"/>
</dbReference>
<dbReference type="InterPro" id="IPR050173">
    <property type="entry name" value="ABC_transporter_C-like"/>
</dbReference>
<feature type="transmembrane region" description="Helical" evidence="8">
    <location>
        <begin position="379"/>
        <end position="403"/>
    </location>
</feature>
<keyword evidence="2" id="KW-0813">Transport</keyword>
<feature type="domain" description="ABC transmembrane type-1" evidence="10">
    <location>
        <begin position="361"/>
        <end position="641"/>
    </location>
</feature>
<reference evidence="11" key="1">
    <citation type="journal article" date="2022" name="G3 (Bethesda)">
        <title>High quality genome of the basidiomycete yeast Dioszegia hungarica PDD-24b-2 isolated from cloud water.</title>
        <authorList>
            <person name="Jarrige D."/>
            <person name="Haridas S."/>
            <person name="Bleykasten-Grosshans C."/>
            <person name="Joly M."/>
            <person name="Nadalig T."/>
            <person name="Sancelme M."/>
            <person name="Vuilleumier S."/>
            <person name="Grigoriev I.V."/>
            <person name="Amato P."/>
            <person name="Bringel F."/>
        </authorList>
    </citation>
    <scope>NUCLEOTIDE SEQUENCE</scope>
    <source>
        <strain evidence="11">PDD-24b-2</strain>
    </source>
</reference>
<dbReference type="InterPro" id="IPR003439">
    <property type="entry name" value="ABC_transporter-like_ATP-bd"/>
</dbReference>